<organism evidence="3 13">
    <name type="scientific">Phytophthora fragariae</name>
    <dbReference type="NCBI Taxonomy" id="53985"/>
    <lineage>
        <taxon>Eukaryota</taxon>
        <taxon>Sar</taxon>
        <taxon>Stramenopiles</taxon>
        <taxon>Oomycota</taxon>
        <taxon>Peronosporomycetes</taxon>
        <taxon>Peronosporales</taxon>
        <taxon>Peronosporaceae</taxon>
        <taxon>Phytophthora</taxon>
    </lineage>
</organism>
<evidence type="ECO:0000313" key="10">
    <source>
        <dbReference type="Proteomes" id="UP000437068"/>
    </source>
</evidence>
<evidence type="ECO:0000313" key="5">
    <source>
        <dbReference type="EMBL" id="KAE9168735.1"/>
    </source>
</evidence>
<evidence type="ECO:0000313" key="9">
    <source>
        <dbReference type="Proteomes" id="UP000433483"/>
    </source>
</evidence>
<dbReference type="Proteomes" id="UP000437068">
    <property type="component" value="Unassembled WGS sequence"/>
</dbReference>
<keyword evidence="1" id="KW-0812">Transmembrane</keyword>
<gene>
    <name evidence="7" type="ORF">PF001_g27848</name>
    <name evidence="6" type="ORF">PF002_g28862</name>
    <name evidence="5" type="ORF">PF005_g28254</name>
    <name evidence="4" type="ORF">PF006_g27866</name>
    <name evidence="2" type="ORF">PF009_g28809</name>
    <name evidence="3" type="ORF">PF011_g27265</name>
</gene>
<sequence>MVLVKRLGQMNSSGGGNFWTKSSSRSCKKRLLLLLLVMITWRSCGLYGWNFGAFEQVADSTKQDYS</sequence>
<dbReference type="EMBL" id="QXGF01003756">
    <property type="protein sequence ID" value="KAE8920902.1"/>
    <property type="molecule type" value="Genomic_DNA"/>
</dbReference>
<dbReference type="EMBL" id="QXGD01003702">
    <property type="protein sequence ID" value="KAE9175151.1"/>
    <property type="molecule type" value="Genomic_DNA"/>
</dbReference>
<keyword evidence="9" id="KW-1185">Reference proteome</keyword>
<dbReference type="Proteomes" id="UP000440367">
    <property type="component" value="Unassembled WGS sequence"/>
</dbReference>
<evidence type="ECO:0000256" key="1">
    <source>
        <dbReference type="SAM" id="Phobius"/>
    </source>
</evidence>
<dbReference type="EMBL" id="QXFW01003899">
    <property type="protein sequence ID" value="KAE8968207.1"/>
    <property type="molecule type" value="Genomic_DNA"/>
</dbReference>
<feature type="transmembrane region" description="Helical" evidence="1">
    <location>
        <begin position="31"/>
        <end position="49"/>
    </location>
</feature>
<proteinExistence type="predicted"/>
<evidence type="ECO:0000313" key="11">
    <source>
        <dbReference type="Proteomes" id="UP000440367"/>
    </source>
</evidence>
<dbReference type="Proteomes" id="UP000433483">
    <property type="component" value="Unassembled WGS sequence"/>
</dbReference>
<dbReference type="Proteomes" id="UP000429523">
    <property type="component" value="Unassembled WGS sequence"/>
</dbReference>
<dbReference type="EMBL" id="QXGE01003935">
    <property type="protein sequence ID" value="KAE9272646.1"/>
    <property type="molecule type" value="Genomic_DNA"/>
</dbReference>
<reference evidence="3 13" key="1">
    <citation type="submission" date="2018-09" db="EMBL/GenBank/DDBJ databases">
        <title>Genomic investigation of the strawberry pathogen Phytophthora fragariae indicates pathogenicity is determined by transcriptional variation in three key races.</title>
        <authorList>
            <person name="Adams T.M."/>
            <person name="Armitage A.D."/>
            <person name="Sobczyk M.K."/>
            <person name="Bates H.J."/>
            <person name="Dunwell J.M."/>
            <person name="Nellist C.F."/>
            <person name="Harrison R.J."/>
        </authorList>
    </citation>
    <scope>NUCLEOTIDE SEQUENCE [LARGE SCALE GENOMIC DNA]</scope>
    <source>
        <strain evidence="7 10">A4</strain>
        <strain evidence="6 11">BC-1</strain>
        <strain evidence="5 9">NOV-27</strain>
        <strain evidence="4 12">NOV-5</strain>
        <strain evidence="2 8">NOV-9</strain>
        <strain evidence="3 13">SCRP245</strain>
    </source>
</reference>
<comment type="caution">
    <text evidence="3">The sequence shown here is derived from an EMBL/GenBank/DDBJ whole genome shotgun (WGS) entry which is preliminary data.</text>
</comment>
<accession>A0A6A3HG78</accession>
<dbReference type="Proteomes" id="UP000440732">
    <property type="component" value="Unassembled WGS sequence"/>
</dbReference>
<evidence type="ECO:0000313" key="12">
    <source>
        <dbReference type="Proteomes" id="UP000440732"/>
    </source>
</evidence>
<evidence type="ECO:0000313" key="3">
    <source>
        <dbReference type="EMBL" id="KAE8968207.1"/>
    </source>
</evidence>
<evidence type="ECO:0000313" key="13">
    <source>
        <dbReference type="Proteomes" id="UP000460718"/>
    </source>
</evidence>
<evidence type="ECO:0000313" key="8">
    <source>
        <dbReference type="Proteomes" id="UP000429523"/>
    </source>
</evidence>
<keyword evidence="1" id="KW-1133">Transmembrane helix</keyword>
<protein>
    <submittedName>
        <fullName evidence="3">Uncharacterized protein</fullName>
    </submittedName>
</protein>
<evidence type="ECO:0000313" key="7">
    <source>
        <dbReference type="EMBL" id="KAE9272646.1"/>
    </source>
</evidence>
<keyword evidence="1" id="KW-0472">Membrane</keyword>
<dbReference type="EMBL" id="QXGA01003944">
    <property type="protein sequence ID" value="KAE9077728.1"/>
    <property type="molecule type" value="Genomic_DNA"/>
</dbReference>
<dbReference type="Proteomes" id="UP000460718">
    <property type="component" value="Unassembled WGS sequence"/>
</dbReference>
<dbReference type="AlphaFoldDB" id="A0A6A3HG78"/>
<evidence type="ECO:0000313" key="4">
    <source>
        <dbReference type="EMBL" id="KAE9077728.1"/>
    </source>
</evidence>
<evidence type="ECO:0000313" key="6">
    <source>
        <dbReference type="EMBL" id="KAE9175151.1"/>
    </source>
</evidence>
<name>A0A6A3HG78_9STRA</name>
<dbReference type="EMBL" id="QXGB01003836">
    <property type="protein sequence ID" value="KAE9168735.1"/>
    <property type="molecule type" value="Genomic_DNA"/>
</dbReference>
<evidence type="ECO:0000313" key="2">
    <source>
        <dbReference type="EMBL" id="KAE8920902.1"/>
    </source>
</evidence>